<organism evidence="2">
    <name type="scientific">Paraprevotella clara</name>
    <dbReference type="NCBI Taxonomy" id="454154"/>
    <lineage>
        <taxon>Bacteria</taxon>
        <taxon>Pseudomonadati</taxon>
        <taxon>Bacteroidota</taxon>
        <taxon>Bacteroidia</taxon>
        <taxon>Bacteroidales</taxon>
        <taxon>Prevotellaceae</taxon>
        <taxon>Paraprevotella</taxon>
    </lineage>
</organism>
<feature type="signal peptide" evidence="1">
    <location>
        <begin position="1"/>
        <end position="19"/>
    </location>
</feature>
<feature type="chain" id="PRO_5026810000" evidence="1">
    <location>
        <begin position="20"/>
        <end position="572"/>
    </location>
</feature>
<protein>
    <submittedName>
        <fullName evidence="2">SusD family protein</fullName>
    </submittedName>
</protein>
<accession>A0A6N3FRH2</accession>
<proteinExistence type="predicted"/>
<dbReference type="SUPFAM" id="SSF48452">
    <property type="entry name" value="TPR-like"/>
    <property type="match status" value="1"/>
</dbReference>
<sequence length="572" mass="65411">MKKYLRYILPVCLAGSLCASCTDFFETDSDGVLKTEGQRYQDETTARAGLFGLLQGLQRIGDNYVIMGELRGDLMDVTENSSQELRDISRFEVDAENSYLKEREYYSLINNCNYYIHRLDTTISRREDDNSYPVKILRPYMAQAKTLRAWCYLQLCLDYGRVKYADEPFLDVSRPVEMQALDLDGLLPVLIRDLEGVLPWMVSDDTPVSSGWMQGNADPGFAGSVQYEGYTANQLMLPVRFVLGELYMWNQDFQKAAQTYYDLIYWNQLYVLSTYVNSYNETTLLPAGKNWTSQFSGFSYYDILTAIPFTDEYTDNSSALSKMFTTSYVLAPSQALIDMFDEQSYSINTKPVTGDLRGIYGTYYDKEETVDGSETERPYVDKYNYMQKNENAYVVLCRTALVYLRYAEAVNRLGKPKLAFYGVLKYGLSKNTFEIYNDLLKDELTGEPWIDFGLTSSGDIGMFDVNSGLHGRGCGSQNLELDPTFVIEACASSADTLLQVEDKLLTEYALETSLEGNRFHDLMRVARYRNDPSWLADKVAAKFPEGEREAIRAKLLNRQNWYLPTTVEFGEK</sequence>
<dbReference type="EMBL" id="CACRUT010000023">
    <property type="protein sequence ID" value="VYU54456.1"/>
    <property type="molecule type" value="Genomic_DNA"/>
</dbReference>
<evidence type="ECO:0000256" key="1">
    <source>
        <dbReference type="SAM" id="SignalP"/>
    </source>
</evidence>
<keyword evidence="1" id="KW-0732">Signal</keyword>
<name>A0A6N3FRH2_9BACT</name>
<dbReference type="Gene3D" id="1.25.40.390">
    <property type="match status" value="1"/>
</dbReference>
<dbReference type="InterPro" id="IPR011990">
    <property type="entry name" value="TPR-like_helical_dom_sf"/>
</dbReference>
<dbReference type="RefSeq" id="WP_412442364.1">
    <property type="nucleotide sequence ID" value="NZ_CACRUT010000023.1"/>
</dbReference>
<dbReference type="AlphaFoldDB" id="A0A6N3FRH2"/>
<evidence type="ECO:0000313" key="2">
    <source>
        <dbReference type="EMBL" id="VYU54456.1"/>
    </source>
</evidence>
<reference evidence="2" key="1">
    <citation type="submission" date="2019-11" db="EMBL/GenBank/DDBJ databases">
        <authorList>
            <person name="Feng L."/>
        </authorList>
    </citation>
    <scope>NUCLEOTIDE SEQUENCE</scope>
    <source>
        <strain evidence="2">PclaraLFYP37</strain>
    </source>
</reference>
<gene>
    <name evidence="2" type="ORF">PCLFYP37_00175</name>
</gene>